<evidence type="ECO:0000256" key="2">
    <source>
        <dbReference type="ARBA" id="ARBA00022491"/>
    </source>
</evidence>
<dbReference type="SUPFAM" id="SSF57667">
    <property type="entry name" value="beta-beta-alpha zinc fingers"/>
    <property type="match status" value="2"/>
</dbReference>
<keyword evidence="6" id="KW-0862">Zinc</keyword>
<gene>
    <name evidence="11" type="ORF">THASP1DRAFT_12570</name>
</gene>
<protein>
    <recommendedName>
        <fullName evidence="10">C2H2-type domain-containing protein</fullName>
    </recommendedName>
</protein>
<feature type="non-terminal residue" evidence="11">
    <location>
        <position position="110"/>
    </location>
</feature>
<dbReference type="InterPro" id="IPR036236">
    <property type="entry name" value="Znf_C2H2_sf"/>
</dbReference>
<dbReference type="Pfam" id="PF00096">
    <property type="entry name" value="zf-C2H2"/>
    <property type="match status" value="1"/>
</dbReference>
<evidence type="ECO:0000256" key="6">
    <source>
        <dbReference type="ARBA" id="ARBA00022833"/>
    </source>
</evidence>
<dbReference type="EMBL" id="KZ992443">
    <property type="protein sequence ID" value="RKP10650.1"/>
    <property type="molecule type" value="Genomic_DNA"/>
</dbReference>
<dbReference type="PROSITE" id="PS50157">
    <property type="entry name" value="ZINC_FINGER_C2H2_2"/>
    <property type="match status" value="3"/>
</dbReference>
<keyword evidence="7" id="KW-0539">Nucleus</keyword>
<keyword evidence="12" id="KW-1185">Reference proteome</keyword>
<name>A0A4P9XYY0_9FUNG</name>
<evidence type="ECO:0000256" key="8">
    <source>
        <dbReference type="ARBA" id="ARBA00038089"/>
    </source>
</evidence>
<feature type="domain" description="C2H2-type" evidence="10">
    <location>
        <begin position="86"/>
        <end position="110"/>
    </location>
</feature>
<keyword evidence="4" id="KW-0677">Repeat</keyword>
<dbReference type="PANTHER" id="PTHR47257:SF1">
    <property type="entry name" value="PH-RESPONSE TRANSCRIPTION FACTOR PACC_RIM101"/>
    <property type="match status" value="1"/>
</dbReference>
<reference evidence="12" key="1">
    <citation type="journal article" date="2018" name="Nat. Microbiol.">
        <title>Leveraging single-cell genomics to expand the fungal tree of life.</title>
        <authorList>
            <person name="Ahrendt S.R."/>
            <person name="Quandt C.A."/>
            <person name="Ciobanu D."/>
            <person name="Clum A."/>
            <person name="Salamov A."/>
            <person name="Andreopoulos B."/>
            <person name="Cheng J.F."/>
            <person name="Woyke T."/>
            <person name="Pelin A."/>
            <person name="Henrissat B."/>
            <person name="Reynolds N.K."/>
            <person name="Benny G.L."/>
            <person name="Smith M.E."/>
            <person name="James T.Y."/>
            <person name="Grigoriev I.V."/>
        </authorList>
    </citation>
    <scope>NUCLEOTIDE SEQUENCE [LARGE SCALE GENOMIC DNA]</scope>
    <source>
        <strain evidence="12">RSA 1356</strain>
    </source>
</reference>
<proteinExistence type="inferred from homology"/>
<dbReference type="STRING" id="78915.A0A4P9XYY0"/>
<accession>A0A4P9XYY0</accession>
<dbReference type="Proteomes" id="UP000271241">
    <property type="component" value="Unassembled WGS sequence"/>
</dbReference>
<sequence length="110" mass="13137">MQTTVLASGRSSPSSPSHIYHCRWRQCARTFHGPELLYQHLCDDHVGRHARGNLCLECRWEDCQTVTNKRDHITSHLRVHVPLTPLRCRVCDKRYKRRQDLKKHERKHME</sequence>
<keyword evidence="5 9" id="KW-0863">Zinc-finger</keyword>
<dbReference type="Gene3D" id="3.30.160.60">
    <property type="entry name" value="Classic Zinc Finger"/>
    <property type="match status" value="2"/>
</dbReference>
<evidence type="ECO:0000256" key="9">
    <source>
        <dbReference type="PROSITE-ProRule" id="PRU00042"/>
    </source>
</evidence>
<comment type="subcellular location">
    <subcellularLocation>
        <location evidence="1">Nucleus</location>
    </subcellularLocation>
</comment>
<dbReference type="InterPro" id="IPR013087">
    <property type="entry name" value="Znf_C2H2_type"/>
</dbReference>
<evidence type="ECO:0000313" key="12">
    <source>
        <dbReference type="Proteomes" id="UP000271241"/>
    </source>
</evidence>
<feature type="domain" description="C2H2-type" evidence="10">
    <location>
        <begin position="20"/>
        <end position="50"/>
    </location>
</feature>
<dbReference type="SMART" id="SM00355">
    <property type="entry name" value="ZnF_C2H2"/>
    <property type="match status" value="3"/>
</dbReference>
<evidence type="ECO:0000256" key="5">
    <source>
        <dbReference type="ARBA" id="ARBA00022771"/>
    </source>
</evidence>
<dbReference type="PROSITE" id="PS00028">
    <property type="entry name" value="ZINC_FINGER_C2H2_1"/>
    <property type="match status" value="2"/>
</dbReference>
<evidence type="ECO:0000256" key="3">
    <source>
        <dbReference type="ARBA" id="ARBA00022723"/>
    </source>
</evidence>
<keyword evidence="3" id="KW-0479">Metal-binding</keyword>
<feature type="domain" description="C2H2-type" evidence="10">
    <location>
        <begin position="56"/>
        <end position="85"/>
    </location>
</feature>
<evidence type="ECO:0000259" key="10">
    <source>
        <dbReference type="PROSITE" id="PS50157"/>
    </source>
</evidence>
<evidence type="ECO:0000256" key="1">
    <source>
        <dbReference type="ARBA" id="ARBA00004123"/>
    </source>
</evidence>
<organism evidence="11 12">
    <name type="scientific">Thamnocephalis sphaerospora</name>
    <dbReference type="NCBI Taxonomy" id="78915"/>
    <lineage>
        <taxon>Eukaryota</taxon>
        <taxon>Fungi</taxon>
        <taxon>Fungi incertae sedis</taxon>
        <taxon>Zoopagomycota</taxon>
        <taxon>Zoopagomycotina</taxon>
        <taxon>Zoopagomycetes</taxon>
        <taxon>Zoopagales</taxon>
        <taxon>Sigmoideomycetaceae</taxon>
        <taxon>Thamnocephalis</taxon>
    </lineage>
</organism>
<keyword evidence="2" id="KW-0678">Repressor</keyword>
<evidence type="ECO:0000313" key="11">
    <source>
        <dbReference type="EMBL" id="RKP10650.1"/>
    </source>
</evidence>
<dbReference type="InterPro" id="IPR050806">
    <property type="entry name" value="pacC/RIM101"/>
</dbReference>
<dbReference type="PANTHER" id="PTHR47257">
    <property type="entry name" value="PH-RESPONSE TRANSCRIPTION FACTOR PACC/RIM101"/>
    <property type="match status" value="1"/>
</dbReference>
<comment type="similarity">
    <text evidence="8">Belongs to the pacC/RIM101 family.</text>
</comment>
<evidence type="ECO:0000256" key="7">
    <source>
        <dbReference type="ARBA" id="ARBA00023242"/>
    </source>
</evidence>
<dbReference type="GO" id="GO:0045944">
    <property type="term" value="P:positive regulation of transcription by RNA polymerase II"/>
    <property type="evidence" value="ECO:0007669"/>
    <property type="project" value="TreeGrafter"/>
</dbReference>
<evidence type="ECO:0000256" key="4">
    <source>
        <dbReference type="ARBA" id="ARBA00022737"/>
    </source>
</evidence>
<dbReference type="AlphaFoldDB" id="A0A4P9XYY0"/>
<dbReference type="GO" id="GO:0005634">
    <property type="term" value="C:nucleus"/>
    <property type="evidence" value="ECO:0007669"/>
    <property type="project" value="UniProtKB-SubCell"/>
</dbReference>
<dbReference type="OrthoDB" id="6155966at2759"/>
<dbReference type="GO" id="GO:0008270">
    <property type="term" value="F:zinc ion binding"/>
    <property type="evidence" value="ECO:0007669"/>
    <property type="project" value="UniProtKB-KW"/>
</dbReference>